<name>A0A0M7ANM6_9HYPH</name>
<evidence type="ECO:0000256" key="4">
    <source>
        <dbReference type="ARBA" id="ARBA00023004"/>
    </source>
</evidence>
<evidence type="ECO:0000256" key="10">
    <source>
        <dbReference type="ARBA" id="ARBA00049578"/>
    </source>
</evidence>
<dbReference type="NCBIfam" id="NF006183">
    <property type="entry name" value="PRK08318.1"/>
    <property type="match status" value="1"/>
</dbReference>
<dbReference type="PANTHER" id="PTHR43073:SF2">
    <property type="entry name" value="DIHYDROPYRIMIDINE DEHYDROGENASE [NADP(+)]"/>
    <property type="match status" value="1"/>
</dbReference>
<feature type="domain" description="4Fe-4S ferredoxin-type" evidence="13">
    <location>
        <begin position="337"/>
        <end position="370"/>
    </location>
</feature>
<dbReference type="InterPro" id="IPR013785">
    <property type="entry name" value="Aldolase_TIM"/>
</dbReference>
<evidence type="ECO:0000256" key="2">
    <source>
        <dbReference type="ARBA" id="ARBA00022723"/>
    </source>
</evidence>
<protein>
    <recommendedName>
        <fullName evidence="12">dihydrouracil dehydrogenase (NAD(+))</fullName>
        <ecNumber evidence="12">1.3.1.1</ecNumber>
    </recommendedName>
    <alternativeName>
        <fullName evidence="7">Dihydrothymine dehydrogenase</fullName>
    </alternativeName>
    <alternativeName>
        <fullName evidence="6">Dihydrouracil dehydrogenase</fullName>
    </alternativeName>
</protein>
<dbReference type="EC" id="1.3.1.1" evidence="12"/>
<dbReference type="InterPro" id="IPR017900">
    <property type="entry name" value="4Fe4S_Fe_S_CS"/>
</dbReference>
<accession>A0A0M7ANM6</accession>
<dbReference type="FunFam" id="3.20.20.70:FF:000027">
    <property type="entry name" value="Dihydropyrimidine dehydrogenase [NADP(+)]"/>
    <property type="match status" value="1"/>
</dbReference>
<dbReference type="PROSITE" id="PS00198">
    <property type="entry name" value="4FE4S_FER_1"/>
    <property type="match status" value="1"/>
</dbReference>
<dbReference type="SUPFAM" id="SSF54862">
    <property type="entry name" value="4Fe-4S ferredoxins"/>
    <property type="match status" value="1"/>
</dbReference>
<evidence type="ECO:0000256" key="5">
    <source>
        <dbReference type="ARBA" id="ARBA00023014"/>
    </source>
</evidence>
<keyword evidence="3 14" id="KW-0560">Oxidoreductase</keyword>
<dbReference type="RefSeq" id="WP_055673675.1">
    <property type="nucleotide sequence ID" value="NZ_CXWD01000024.1"/>
</dbReference>
<dbReference type="GO" id="GO:0005737">
    <property type="term" value="C:cytoplasm"/>
    <property type="evidence" value="ECO:0007669"/>
    <property type="project" value="InterPro"/>
</dbReference>
<dbReference type="Gene3D" id="3.20.20.70">
    <property type="entry name" value="Aldolase class I"/>
    <property type="match status" value="1"/>
</dbReference>
<reference evidence="15" key="1">
    <citation type="submission" date="2015-07" db="EMBL/GenBank/DDBJ databases">
        <authorList>
            <person name="Rodrigo-Torres Lidia"/>
            <person name="Arahal R.David."/>
        </authorList>
    </citation>
    <scope>NUCLEOTIDE SEQUENCE [LARGE SCALE GENOMIC DNA]</scope>
    <source>
        <strain evidence="15">CECT 5112</strain>
    </source>
</reference>
<dbReference type="Pfam" id="PF14697">
    <property type="entry name" value="Fer4_21"/>
    <property type="match status" value="1"/>
</dbReference>
<evidence type="ECO:0000256" key="7">
    <source>
        <dbReference type="ARBA" id="ARBA00032722"/>
    </source>
</evidence>
<organism evidence="14 15">
    <name type="scientific">Roseibium alexandrii</name>
    <dbReference type="NCBI Taxonomy" id="388408"/>
    <lineage>
        <taxon>Bacteria</taxon>
        <taxon>Pseudomonadati</taxon>
        <taxon>Pseudomonadota</taxon>
        <taxon>Alphaproteobacteria</taxon>
        <taxon>Hyphomicrobiales</taxon>
        <taxon>Stappiaceae</taxon>
        <taxon>Roseibium</taxon>
    </lineage>
</organism>
<feature type="domain" description="4Fe-4S ferredoxin-type" evidence="13">
    <location>
        <begin position="372"/>
        <end position="402"/>
    </location>
</feature>
<dbReference type="CDD" id="cd02940">
    <property type="entry name" value="DHPD_FMN"/>
    <property type="match status" value="1"/>
</dbReference>
<comment type="catalytic activity">
    <reaction evidence="8">
        <text>5,6-dihydrothymine + NAD(+) = thymine + NADH + H(+)</text>
        <dbReference type="Rhea" id="RHEA:28791"/>
        <dbReference type="ChEBI" id="CHEBI:15378"/>
        <dbReference type="ChEBI" id="CHEBI:17821"/>
        <dbReference type="ChEBI" id="CHEBI:27468"/>
        <dbReference type="ChEBI" id="CHEBI:57540"/>
        <dbReference type="ChEBI" id="CHEBI:57945"/>
        <dbReference type="EC" id="1.3.1.1"/>
    </reaction>
</comment>
<evidence type="ECO:0000256" key="12">
    <source>
        <dbReference type="ARBA" id="ARBA00049728"/>
    </source>
</evidence>
<dbReference type="GO" id="GO:0046872">
    <property type="term" value="F:metal ion binding"/>
    <property type="evidence" value="ECO:0007669"/>
    <property type="project" value="UniProtKB-KW"/>
</dbReference>
<dbReference type="Gene3D" id="3.30.70.20">
    <property type="match status" value="1"/>
</dbReference>
<evidence type="ECO:0000256" key="6">
    <source>
        <dbReference type="ARBA" id="ARBA00030119"/>
    </source>
</evidence>
<evidence type="ECO:0000256" key="8">
    <source>
        <dbReference type="ARBA" id="ARBA00047685"/>
    </source>
</evidence>
<comment type="similarity">
    <text evidence="1">Belongs to the dihydropyrimidine dehydrogenase family.</text>
</comment>
<dbReference type="Proteomes" id="UP000053235">
    <property type="component" value="Unassembled WGS sequence"/>
</dbReference>
<keyword evidence="15" id="KW-1185">Reference proteome</keyword>
<evidence type="ECO:0000313" key="14">
    <source>
        <dbReference type="EMBL" id="CTQ76131.1"/>
    </source>
</evidence>
<evidence type="ECO:0000313" key="15">
    <source>
        <dbReference type="Proteomes" id="UP000053235"/>
    </source>
</evidence>
<dbReference type="GO" id="GO:0051536">
    <property type="term" value="F:iron-sulfur cluster binding"/>
    <property type="evidence" value="ECO:0007669"/>
    <property type="project" value="UniProtKB-KW"/>
</dbReference>
<dbReference type="AlphaFoldDB" id="A0A0M7ANM6"/>
<comment type="subunit">
    <text evidence="11">Heterotetramer of 2 PreA and 2 PreT subunits.</text>
</comment>
<evidence type="ECO:0000256" key="1">
    <source>
        <dbReference type="ARBA" id="ARBA00010804"/>
    </source>
</evidence>
<dbReference type="OrthoDB" id="9794954at2"/>
<dbReference type="STRING" id="388408.LAX5112_04477"/>
<evidence type="ECO:0000256" key="3">
    <source>
        <dbReference type="ARBA" id="ARBA00023002"/>
    </source>
</evidence>
<evidence type="ECO:0000256" key="11">
    <source>
        <dbReference type="ARBA" id="ARBA00049714"/>
    </source>
</evidence>
<keyword evidence="4" id="KW-0408">Iron</keyword>
<sequence>MADLTTNFIGIKSPNPFWLASAPPTDKEYNVVRAFKAGWGGVVWKTLGDGDPVVNVNGPRYGAIHGKDRQLIGLNNIELITDRPLEVNLREIKQVKRDWPDRALVVSLMVPCEEQNWIDILKAVEDTEADGVELNFGCPHGMSERGMGSAVGQVPEYIEMVTRWVKKHSRMPCIVKLTPNITDVRKPAQAAKAGGADAVSLINTINSIVSVDLDAMSPAPMVDGKGAHGGYCGPAVKPIALNMVAEIARDPETHGLPISGIGGVTTWRDAAEFMALGAGSVQVCTAAMTYGFKVVEDMIEGLSDWMDEKGYTSVDQVVGRAVPNASDWQHLNLNYIAKAKIDQDLCIQCGRCHIACEDTSHQAITNMVDGARKFEVIDEECVGCNLCVNVCPVENCITMEQMAPGTIDPRTNKVVEDKYANWTTHPNNPMAVPEAAE</sequence>
<gene>
    <name evidence="14" type="primary">preA</name>
    <name evidence="14" type="ORF">LAX5112_04477</name>
</gene>
<dbReference type="PANTHER" id="PTHR43073">
    <property type="entry name" value="DIHYDROPYRIMIDINE DEHYDROGENASE [NADP(+)]"/>
    <property type="match status" value="1"/>
</dbReference>
<dbReference type="Pfam" id="PF01180">
    <property type="entry name" value="DHO_dh"/>
    <property type="match status" value="1"/>
</dbReference>
<dbReference type="EMBL" id="CXWD01000024">
    <property type="protein sequence ID" value="CTQ76131.1"/>
    <property type="molecule type" value="Genomic_DNA"/>
</dbReference>
<dbReference type="InterPro" id="IPR017896">
    <property type="entry name" value="4Fe4S_Fe-S-bd"/>
</dbReference>
<evidence type="ECO:0000259" key="13">
    <source>
        <dbReference type="PROSITE" id="PS51379"/>
    </source>
</evidence>
<comment type="catalytic activity">
    <reaction evidence="9">
        <text>5,6-dihydrouracil + NAD(+) = uracil + NADH + H(+)</text>
        <dbReference type="Rhea" id="RHEA:20189"/>
        <dbReference type="ChEBI" id="CHEBI:15378"/>
        <dbReference type="ChEBI" id="CHEBI:15901"/>
        <dbReference type="ChEBI" id="CHEBI:17568"/>
        <dbReference type="ChEBI" id="CHEBI:57540"/>
        <dbReference type="ChEBI" id="CHEBI:57945"/>
        <dbReference type="EC" id="1.3.1.1"/>
    </reaction>
</comment>
<comment type="function">
    <text evidence="10">Involved in pyrimidine base degradation. Catalyzes physiologically the reduction of uracil to 5,6-dihydrouracil (DHU) by using NADH as a specific cosubstrate. It also catalyzes the reverse reaction and the reduction of thymine to 5,6-dihydrothymine (DHT).</text>
</comment>
<dbReference type="SUPFAM" id="SSF51395">
    <property type="entry name" value="FMN-linked oxidoreductases"/>
    <property type="match status" value="1"/>
</dbReference>
<dbReference type="PROSITE" id="PS51379">
    <property type="entry name" value="4FE4S_FER_2"/>
    <property type="match status" value="2"/>
</dbReference>
<evidence type="ECO:0000256" key="9">
    <source>
        <dbReference type="ARBA" id="ARBA00048792"/>
    </source>
</evidence>
<keyword evidence="2" id="KW-0479">Metal-binding</keyword>
<dbReference type="InterPro" id="IPR005720">
    <property type="entry name" value="Dihydroorotate_DH_cat"/>
</dbReference>
<dbReference type="GO" id="GO:0004159">
    <property type="term" value="F:dihydropyrimidine dehydrogenase (NAD+) activity"/>
    <property type="evidence" value="ECO:0007669"/>
    <property type="project" value="UniProtKB-EC"/>
</dbReference>
<keyword evidence="5" id="KW-0411">Iron-sulfur</keyword>
<proteinExistence type="inferred from homology"/>